<dbReference type="PANTHER" id="PTHR36933:SF1">
    <property type="entry name" value="SLL0788 PROTEIN"/>
    <property type="match status" value="1"/>
</dbReference>
<keyword evidence="1" id="KW-0472">Membrane</keyword>
<keyword evidence="4" id="KW-1185">Reference proteome</keyword>
<dbReference type="PANTHER" id="PTHR36933">
    <property type="entry name" value="SLL0788 PROTEIN"/>
    <property type="match status" value="1"/>
</dbReference>
<dbReference type="InterPro" id="IPR005183">
    <property type="entry name" value="DUF305_CopM-like"/>
</dbReference>
<sequence length="222" mass="23852">MVPLGNEGDDRSVTASLPRVPRRVPLPVVVFLVVLAAAAGLLVNRSDTPLDSSADAGFLRDMSAHHAQAVEMALIIYDKTEEPMLKTVAYDMAVTQQGQIGRMDGWLAAWDLPMRGSQPPMTWMAGHDHGGGGGEVPDRMPGLATEEQMEALRAASGVEAEILFLELMIEHHRGGVDMAEAAVELAAEEKVVSLAQGMIDAQESEIDLMNDMLVERGAEPVE</sequence>
<dbReference type="Pfam" id="PF03713">
    <property type="entry name" value="DUF305"/>
    <property type="match status" value="1"/>
</dbReference>
<evidence type="ECO:0000259" key="2">
    <source>
        <dbReference type="Pfam" id="PF03713"/>
    </source>
</evidence>
<keyword evidence="1" id="KW-0812">Transmembrane</keyword>
<dbReference type="RefSeq" id="WP_248591658.1">
    <property type="nucleotide sequence ID" value="NZ_BAABEB010000018.1"/>
</dbReference>
<dbReference type="EMBL" id="CP051627">
    <property type="protein sequence ID" value="UPT23132.1"/>
    <property type="molecule type" value="Genomic_DNA"/>
</dbReference>
<feature type="domain" description="DUF305" evidence="2">
    <location>
        <begin position="55"/>
        <end position="213"/>
    </location>
</feature>
<evidence type="ECO:0000256" key="1">
    <source>
        <dbReference type="SAM" id="Phobius"/>
    </source>
</evidence>
<reference evidence="3 4" key="1">
    <citation type="submission" date="2020-04" db="EMBL/GenBank/DDBJ databases">
        <title>Thermobifida alba genome sequencing and assembly.</title>
        <authorList>
            <person name="Luzics S."/>
            <person name="Horvath B."/>
            <person name="Nagy I."/>
            <person name="Toth A."/>
            <person name="Nagy I."/>
            <person name="Kukolya J."/>
        </authorList>
    </citation>
    <scope>NUCLEOTIDE SEQUENCE [LARGE SCALE GENOMIC DNA]</scope>
    <source>
        <strain evidence="3 4">DSM 43795</strain>
    </source>
</reference>
<evidence type="ECO:0000313" key="4">
    <source>
        <dbReference type="Proteomes" id="UP000832041"/>
    </source>
</evidence>
<gene>
    <name evidence="3" type="ORF">FOF52_21145</name>
</gene>
<organism evidence="3 4">
    <name type="scientific">Thermobifida alba</name>
    <name type="common">Thermomonospora alba</name>
    <dbReference type="NCBI Taxonomy" id="53522"/>
    <lineage>
        <taxon>Bacteria</taxon>
        <taxon>Bacillati</taxon>
        <taxon>Actinomycetota</taxon>
        <taxon>Actinomycetes</taxon>
        <taxon>Streptosporangiales</taxon>
        <taxon>Nocardiopsidaceae</taxon>
        <taxon>Thermobifida</taxon>
    </lineage>
</organism>
<feature type="transmembrane region" description="Helical" evidence="1">
    <location>
        <begin position="24"/>
        <end position="43"/>
    </location>
</feature>
<protein>
    <submittedName>
        <fullName evidence="3">DUF305 domain-containing protein</fullName>
    </submittedName>
</protein>
<dbReference type="Gene3D" id="1.20.1260.10">
    <property type="match status" value="1"/>
</dbReference>
<dbReference type="InterPro" id="IPR012347">
    <property type="entry name" value="Ferritin-like"/>
</dbReference>
<dbReference type="Proteomes" id="UP000832041">
    <property type="component" value="Chromosome"/>
</dbReference>
<proteinExistence type="predicted"/>
<accession>A0ABY4LAI6</accession>
<evidence type="ECO:0000313" key="3">
    <source>
        <dbReference type="EMBL" id="UPT23132.1"/>
    </source>
</evidence>
<keyword evidence="1" id="KW-1133">Transmembrane helix</keyword>
<name>A0ABY4LAI6_THEAE</name>